<evidence type="ECO:0000313" key="2">
    <source>
        <dbReference type="EMBL" id="CAB4193599.1"/>
    </source>
</evidence>
<sequence length="111" mass="12470">MLLKLAVKLGLRSTEVYPEECLEAVVKNEMVEHLAKHLMQNLLLRKIKTASALFYCADLRLVSEEEWEALRGPLLRLLTSKDEETVANAEAILNVLNARSVMSSGESSEEQ</sequence>
<organism evidence="1">
    <name type="scientific">uncultured Caudovirales phage</name>
    <dbReference type="NCBI Taxonomy" id="2100421"/>
    <lineage>
        <taxon>Viruses</taxon>
        <taxon>Duplodnaviria</taxon>
        <taxon>Heunggongvirae</taxon>
        <taxon>Uroviricota</taxon>
        <taxon>Caudoviricetes</taxon>
        <taxon>Peduoviridae</taxon>
        <taxon>Maltschvirus</taxon>
        <taxon>Maltschvirus maltsch</taxon>
    </lineage>
</organism>
<accession>A0A6J5QW22</accession>
<dbReference type="EMBL" id="LR797075">
    <property type="protein sequence ID" value="CAB4185571.1"/>
    <property type="molecule type" value="Genomic_DNA"/>
</dbReference>
<evidence type="ECO:0000313" key="3">
    <source>
        <dbReference type="EMBL" id="CAB4217484.1"/>
    </source>
</evidence>
<protein>
    <submittedName>
        <fullName evidence="1">Uncharacterized protein</fullName>
    </submittedName>
</protein>
<evidence type="ECO:0000313" key="1">
    <source>
        <dbReference type="EMBL" id="CAB4185571.1"/>
    </source>
</evidence>
<dbReference type="EMBL" id="LR797450">
    <property type="protein sequence ID" value="CAB4217484.1"/>
    <property type="molecule type" value="Genomic_DNA"/>
</dbReference>
<gene>
    <name evidence="1" type="ORF">UFOVP1127_99</name>
    <name evidence="2" type="ORF">UFOVP1242_111</name>
    <name evidence="3" type="ORF">UFOVP1492_35</name>
    <name evidence="4" type="ORF">UFOVP1580_64</name>
</gene>
<proteinExistence type="predicted"/>
<name>A0A6J5QW22_9CAUD</name>
<evidence type="ECO:0000313" key="4">
    <source>
        <dbReference type="EMBL" id="CAB5231350.1"/>
    </source>
</evidence>
<dbReference type="EMBL" id="LR797197">
    <property type="protein sequence ID" value="CAB4193599.1"/>
    <property type="molecule type" value="Genomic_DNA"/>
</dbReference>
<reference evidence="1" key="1">
    <citation type="submission" date="2020-05" db="EMBL/GenBank/DDBJ databases">
        <authorList>
            <person name="Chiriac C."/>
            <person name="Salcher M."/>
            <person name="Ghai R."/>
            <person name="Kavagutti S V."/>
        </authorList>
    </citation>
    <scope>NUCLEOTIDE SEQUENCE</scope>
</reference>
<dbReference type="EMBL" id="LR798430">
    <property type="protein sequence ID" value="CAB5231350.1"/>
    <property type="molecule type" value="Genomic_DNA"/>
</dbReference>